<dbReference type="OrthoDB" id="498177at2759"/>
<keyword evidence="4" id="KW-0472">Membrane</keyword>
<feature type="transmembrane region" description="Helical" evidence="4">
    <location>
        <begin position="234"/>
        <end position="251"/>
    </location>
</feature>
<accession>A0A9Q1KQR0</accession>
<organism evidence="7 8">
    <name type="scientific">Carnegiea gigantea</name>
    <dbReference type="NCBI Taxonomy" id="171969"/>
    <lineage>
        <taxon>Eukaryota</taxon>
        <taxon>Viridiplantae</taxon>
        <taxon>Streptophyta</taxon>
        <taxon>Embryophyta</taxon>
        <taxon>Tracheophyta</taxon>
        <taxon>Spermatophyta</taxon>
        <taxon>Magnoliopsida</taxon>
        <taxon>eudicotyledons</taxon>
        <taxon>Gunneridae</taxon>
        <taxon>Pentapetalae</taxon>
        <taxon>Caryophyllales</taxon>
        <taxon>Cactineae</taxon>
        <taxon>Cactaceae</taxon>
        <taxon>Cactoideae</taxon>
        <taxon>Echinocereeae</taxon>
        <taxon>Carnegiea</taxon>
    </lineage>
</organism>
<dbReference type="InterPro" id="IPR018143">
    <property type="entry name" value="Folate_rcpt-like"/>
</dbReference>
<dbReference type="PANTHER" id="PTHR37390">
    <property type="entry name" value="OS02G0592500 PROTEIN"/>
    <property type="match status" value="1"/>
</dbReference>
<evidence type="ECO:0000256" key="3">
    <source>
        <dbReference type="SAM" id="MobiDB-lite"/>
    </source>
</evidence>
<keyword evidence="8" id="KW-1185">Reference proteome</keyword>
<dbReference type="EMBL" id="JAKOGI010000035">
    <property type="protein sequence ID" value="KAJ8447818.1"/>
    <property type="molecule type" value="Genomic_DNA"/>
</dbReference>
<dbReference type="Pfam" id="PF03024">
    <property type="entry name" value="Folate_rec"/>
    <property type="match status" value="1"/>
</dbReference>
<evidence type="ECO:0000256" key="5">
    <source>
        <dbReference type="SAM" id="SignalP"/>
    </source>
</evidence>
<evidence type="ECO:0000313" key="7">
    <source>
        <dbReference type="EMBL" id="KAJ8447818.1"/>
    </source>
</evidence>
<evidence type="ECO:0000313" key="8">
    <source>
        <dbReference type="Proteomes" id="UP001153076"/>
    </source>
</evidence>
<comment type="caution">
    <text evidence="7">The sequence shown here is derived from an EMBL/GenBank/DDBJ whole genome shotgun (WGS) entry which is preliminary data.</text>
</comment>
<keyword evidence="4" id="KW-1133">Transmembrane helix</keyword>
<evidence type="ECO:0000259" key="6">
    <source>
        <dbReference type="Pfam" id="PF03024"/>
    </source>
</evidence>
<evidence type="ECO:0000256" key="4">
    <source>
        <dbReference type="SAM" id="Phobius"/>
    </source>
</evidence>
<dbReference type="AlphaFoldDB" id="A0A9Q1KQR0"/>
<evidence type="ECO:0000256" key="2">
    <source>
        <dbReference type="ARBA" id="ARBA00023157"/>
    </source>
</evidence>
<keyword evidence="4" id="KW-0812">Transmembrane</keyword>
<dbReference type="PANTHER" id="PTHR37390:SF1">
    <property type="entry name" value="FOLATE-BINDING PROTEIN 1"/>
    <property type="match status" value="1"/>
</dbReference>
<keyword evidence="2" id="KW-1015">Disulfide bond</keyword>
<gene>
    <name evidence="7" type="ORF">Cgig2_015181</name>
</gene>
<name>A0A9Q1KQR0_9CARY</name>
<feature type="region of interest" description="Disordered" evidence="3">
    <location>
        <begin position="273"/>
        <end position="293"/>
    </location>
</feature>
<proteinExistence type="predicted"/>
<feature type="domain" description="Folate receptor-like" evidence="6">
    <location>
        <begin position="44"/>
        <end position="166"/>
    </location>
</feature>
<feature type="chain" id="PRO_5040434255" description="Folate receptor-like domain-containing protein" evidence="5">
    <location>
        <begin position="24"/>
        <end position="293"/>
    </location>
</feature>
<evidence type="ECO:0000256" key="1">
    <source>
        <dbReference type="ARBA" id="ARBA00022729"/>
    </source>
</evidence>
<protein>
    <recommendedName>
        <fullName evidence="6">Folate receptor-like domain-containing protein</fullName>
    </recommendedName>
</protein>
<reference evidence="7" key="1">
    <citation type="submission" date="2022-04" db="EMBL/GenBank/DDBJ databases">
        <title>Carnegiea gigantea Genome sequencing and assembly v2.</title>
        <authorList>
            <person name="Copetti D."/>
            <person name="Sanderson M.J."/>
            <person name="Burquez A."/>
            <person name="Wojciechowski M.F."/>
        </authorList>
    </citation>
    <scope>NUCLEOTIDE SEQUENCE</scope>
    <source>
        <strain evidence="7">SGP5-SGP5p</strain>
        <tissue evidence="7">Aerial part</tissue>
    </source>
</reference>
<feature type="compositionally biased region" description="Polar residues" evidence="3">
    <location>
        <begin position="278"/>
        <end position="287"/>
    </location>
</feature>
<feature type="signal peptide" evidence="5">
    <location>
        <begin position="1"/>
        <end position="23"/>
    </location>
</feature>
<dbReference type="InterPro" id="IPR053305">
    <property type="entry name" value="Folate-binding_rcpt-like"/>
</dbReference>
<keyword evidence="1 5" id="KW-0732">Signal</keyword>
<dbReference type="Proteomes" id="UP001153076">
    <property type="component" value="Unassembled WGS sequence"/>
</dbReference>
<sequence length="293" mass="32188">MKQDRILFLLILLLLNLPLESLSEKSNGVCVSPGGRFHPFSSEGKPPRKARDLTLCRMFRRRTCCDVSHTHSALLSIRRLASTGEANQECLHLWELLECSICDPNVGVKPGSPLICTSFCERLYEACSGAYFSMDTITQVLLPCGVGDFVCGRASEWISNGTELCGAAGFAVSPVGGSGLSIEERSCYGGKASLDSIAESWKTSQTGTFQKDGRFGLLDDFRQWVIEMPFTERVSWAVGGLVLTAGLFFISKRRSYSQRQKQAAIIRAARRMEAKATGQRSPTTITNRKAGLR</sequence>